<feature type="transmembrane region" description="Helical" evidence="2">
    <location>
        <begin position="64"/>
        <end position="89"/>
    </location>
</feature>
<dbReference type="InterPro" id="IPR004676">
    <property type="entry name" value="Cd-R_transporter"/>
</dbReference>
<dbReference type="Proteomes" id="UP000011016">
    <property type="component" value="Unassembled WGS sequence"/>
</dbReference>
<feature type="region of interest" description="Disordered" evidence="1">
    <location>
        <begin position="12"/>
        <end position="43"/>
    </location>
</feature>
<name>I7L9Q6_9CORY</name>
<protein>
    <submittedName>
        <fullName evidence="3">Cadmium resistance transporter</fullName>
    </submittedName>
</protein>
<evidence type="ECO:0000256" key="2">
    <source>
        <dbReference type="SAM" id="Phobius"/>
    </source>
</evidence>
<reference evidence="3 4" key="1">
    <citation type="journal article" date="2012" name="J. Bacteriol.">
        <title>Draft Genome Sequence of Turicella otitidis ATCC 51513, Isolated from Middle Ear Fluid from a Child with Otitis Media.</title>
        <authorList>
            <person name="Brinkrolf K."/>
            <person name="Schneider J."/>
            <person name="Knecht M."/>
            <person name="Ruckert C."/>
            <person name="Tauch A."/>
        </authorList>
    </citation>
    <scope>NUCLEOTIDE SEQUENCE [LARGE SCALE GENOMIC DNA]</scope>
    <source>
        <strain evidence="3 4">ATCC 51513</strain>
    </source>
</reference>
<proteinExistence type="predicted"/>
<feature type="transmembrane region" description="Helical" evidence="2">
    <location>
        <begin position="202"/>
        <end position="221"/>
    </location>
</feature>
<evidence type="ECO:0000256" key="1">
    <source>
        <dbReference type="SAM" id="MobiDB-lite"/>
    </source>
</evidence>
<feature type="transmembrane region" description="Helical" evidence="2">
    <location>
        <begin position="137"/>
        <end position="154"/>
    </location>
</feature>
<organism evidence="3 4">
    <name type="scientific">Corynebacterium otitidis ATCC 51513</name>
    <dbReference type="NCBI Taxonomy" id="883169"/>
    <lineage>
        <taxon>Bacteria</taxon>
        <taxon>Bacillati</taxon>
        <taxon>Actinomycetota</taxon>
        <taxon>Actinomycetes</taxon>
        <taxon>Mycobacteriales</taxon>
        <taxon>Corynebacteriaceae</taxon>
        <taxon>Corynebacterium</taxon>
    </lineage>
</organism>
<dbReference type="EMBL" id="CAJZ01000183">
    <property type="protein sequence ID" value="CCI83972.1"/>
    <property type="molecule type" value="Genomic_DNA"/>
</dbReference>
<evidence type="ECO:0000313" key="3">
    <source>
        <dbReference type="EMBL" id="CCI83972.1"/>
    </source>
</evidence>
<dbReference type="Pfam" id="PF03596">
    <property type="entry name" value="Cad"/>
    <property type="match status" value="1"/>
</dbReference>
<keyword evidence="2" id="KW-0812">Transmembrane</keyword>
<gene>
    <name evidence="3" type="ORF">BN46_1249</name>
</gene>
<comment type="caution">
    <text evidence="3">The sequence shown here is derived from an EMBL/GenBank/DDBJ whole genome shotgun (WGS) entry which is preliminary data.</text>
</comment>
<sequence>MPARLRYRRLRARGSSDTIRDRRSAPGAGADDTGRCYPGSRRRRPVHRSRLLASRMRRSWGGRIILTTVLQAIGLFAATNIDDIIVLSLFFARGAGQRGTTARILAGQYLGFAGILVAAILMTIGAGAFLPPAAIPYFGLIPLGIGLRAAWQAWRGDDDDDDDEAKVAGKKVGVWTVAGVTFANGGDNIGVYTPVFLSVEPLAVVAYCVIFLAFVAVLVALAKFVATRPPIAEVLERWEDILFPIVLIGLGIVILVSGGAFGL</sequence>
<keyword evidence="2" id="KW-0472">Membrane</keyword>
<keyword evidence="2" id="KW-1133">Transmembrane helix</keyword>
<evidence type="ECO:0000313" key="4">
    <source>
        <dbReference type="Proteomes" id="UP000011016"/>
    </source>
</evidence>
<dbReference type="AlphaFoldDB" id="I7L9Q6"/>
<accession>I7L9Q6</accession>
<feature type="transmembrane region" description="Helical" evidence="2">
    <location>
        <begin position="241"/>
        <end position="261"/>
    </location>
</feature>
<feature type="transmembrane region" description="Helical" evidence="2">
    <location>
        <begin position="109"/>
        <end position="130"/>
    </location>
</feature>